<comment type="caution">
    <text evidence="8">The sequence shown here is derived from an EMBL/GenBank/DDBJ whole genome shotgun (WGS) entry which is preliminary data.</text>
</comment>
<dbReference type="GO" id="GO:0005680">
    <property type="term" value="C:anaphase-promoting complex"/>
    <property type="evidence" value="ECO:0007669"/>
    <property type="project" value="TreeGrafter"/>
</dbReference>
<dbReference type="PANTHER" id="PTHR45957:SF1">
    <property type="entry name" value="ANAPHASE-PROMOTING COMPLEX SUBUNIT 2"/>
    <property type="match status" value="1"/>
</dbReference>
<evidence type="ECO:0000256" key="1">
    <source>
        <dbReference type="ARBA" id="ARBA00016068"/>
    </source>
</evidence>
<dbReference type="GO" id="GO:0031625">
    <property type="term" value="F:ubiquitin protein ligase binding"/>
    <property type="evidence" value="ECO:0007669"/>
    <property type="project" value="InterPro"/>
</dbReference>
<dbReference type="Pfam" id="PF25773">
    <property type="entry name" value="TPR_ANAPC2"/>
    <property type="match status" value="1"/>
</dbReference>
<organism evidence="8 9">
    <name type="scientific">Saccharomycopsis crataegensis</name>
    <dbReference type="NCBI Taxonomy" id="43959"/>
    <lineage>
        <taxon>Eukaryota</taxon>
        <taxon>Fungi</taxon>
        <taxon>Dikarya</taxon>
        <taxon>Ascomycota</taxon>
        <taxon>Saccharomycotina</taxon>
        <taxon>Saccharomycetes</taxon>
        <taxon>Saccharomycopsidaceae</taxon>
        <taxon>Saccharomycopsis</taxon>
    </lineage>
</organism>
<keyword evidence="4" id="KW-0833">Ubl conjugation pathway</keyword>
<keyword evidence="2" id="KW-0132">Cell division</keyword>
<sequence>MFFPQRPGRAPLRCSVAVFKAQIFPAVSVQPQTPSQEISWNNAVEWLNNFNFHEIPSDEVQISLKNLSEYESEVLEVYLTSMRRHFFQHEVESLKYSNSQVTIDENQTVQIIHKMRDLKKKYFFPLQFIKLRESKLVTVDQVLNGLFATVLLDETSTITNEDPKNYNAMIFVENLKHLFGNYFYHNDETMFSNIMSLVEILVSANMANAVKYIVAIVTKQMVKQKIQWFDVGKWDEKIFTVISKDIKKGKMKRLLDCYIFCGDDITNENVAEELDSIIGDELLKLRIDELYEIVGDFPRSSPALEEINDFIKTPAQRSYLVSTFGDAVKKNLLHPGATTISIISFYISMIKSLLIVDPKGVLLDRVCRPIRRYLKERHDTIKFIVSGLLDTEDHNHKLTQLSEELKKAAEQKIKTTSIVVDEMNGQELYTEESLDWAPDPIDALPDFKRNKVGDIIEAVTSLFDSKNFFINEFIKHFSRQLINIDYDIDIILSKLNLLKAKFGNSNEFDSLDVMVRDIIESKNIDSFIQKQASAQAFRGANFHSTVLSYLFWPNDLVKVNQGESVGSGRSTSFILPTEIQKLYDDYSEKYSEIKLGRQLKPVHNLGKVTVELELKDRVKSFQVTPDVAMVIYQFNDDVQTLDLDQITEKLQMDSFMARKACSYWVKEGILEEVDDDEYRVLETEKKSGQILDDRSIMAKPMVESDEKDSDNKFKEMEVLFPFINGMLTNLGSMEVAKIKSFLSMAFPAELNVSFNEAQLEEYLNFLVDEDKLEMVGNKMYKLRPAN</sequence>
<feature type="domain" description="Cullin family profile" evidence="7">
    <location>
        <begin position="400"/>
        <end position="665"/>
    </location>
</feature>
<dbReference type="RefSeq" id="XP_064850098.1">
    <property type="nucleotide sequence ID" value="XM_064994026.1"/>
</dbReference>
<dbReference type="InterPro" id="IPR059120">
    <property type="entry name" value="Cullin-like_AB"/>
</dbReference>
<dbReference type="SUPFAM" id="SSF75632">
    <property type="entry name" value="Cullin homology domain"/>
    <property type="match status" value="1"/>
</dbReference>
<dbReference type="InterPro" id="IPR044554">
    <property type="entry name" value="ANAPC2"/>
</dbReference>
<dbReference type="InterPro" id="IPR036390">
    <property type="entry name" value="WH_DNA-bd_sf"/>
</dbReference>
<dbReference type="GO" id="GO:0006511">
    <property type="term" value="P:ubiquitin-dependent protein catabolic process"/>
    <property type="evidence" value="ECO:0007669"/>
    <property type="project" value="InterPro"/>
</dbReference>
<protein>
    <recommendedName>
        <fullName evidence="1">Anaphase-promoting complex subunit 2</fullName>
    </recommendedName>
</protein>
<dbReference type="InterPro" id="IPR036388">
    <property type="entry name" value="WH-like_DNA-bd_sf"/>
</dbReference>
<proteinExistence type="inferred from homology"/>
<keyword evidence="5" id="KW-0131">Cell cycle</keyword>
<dbReference type="GeneID" id="90071077"/>
<dbReference type="SUPFAM" id="SSF46785">
    <property type="entry name" value="Winged helix' DNA-binding domain"/>
    <property type="match status" value="1"/>
</dbReference>
<evidence type="ECO:0000259" key="7">
    <source>
        <dbReference type="PROSITE" id="PS50069"/>
    </source>
</evidence>
<dbReference type="Pfam" id="PF08672">
    <property type="entry name" value="ANAPC2"/>
    <property type="match status" value="1"/>
</dbReference>
<dbReference type="InterPro" id="IPR014786">
    <property type="entry name" value="ANAPC2_C"/>
</dbReference>
<evidence type="ECO:0000313" key="9">
    <source>
        <dbReference type="Proteomes" id="UP001360560"/>
    </source>
</evidence>
<dbReference type="InterPro" id="IPR057975">
    <property type="entry name" value="TPR_ANAPC2"/>
</dbReference>
<evidence type="ECO:0000256" key="5">
    <source>
        <dbReference type="ARBA" id="ARBA00023306"/>
    </source>
</evidence>
<keyword evidence="3" id="KW-0498">Mitosis</keyword>
<dbReference type="InterPro" id="IPR016158">
    <property type="entry name" value="Cullin_homology"/>
</dbReference>
<dbReference type="SMART" id="SM00182">
    <property type="entry name" value="CULLIN"/>
    <property type="match status" value="1"/>
</dbReference>
<dbReference type="Pfam" id="PF26557">
    <property type="entry name" value="Cullin_AB"/>
    <property type="match status" value="1"/>
</dbReference>
<evidence type="ECO:0000256" key="6">
    <source>
        <dbReference type="PROSITE-ProRule" id="PRU00330"/>
    </source>
</evidence>
<dbReference type="GO" id="GO:0070979">
    <property type="term" value="P:protein K11-linked ubiquitination"/>
    <property type="evidence" value="ECO:0007669"/>
    <property type="project" value="TreeGrafter"/>
</dbReference>
<accession>A0AAV5QEC1</accession>
<evidence type="ECO:0000256" key="2">
    <source>
        <dbReference type="ARBA" id="ARBA00022618"/>
    </source>
</evidence>
<dbReference type="SMART" id="SM01013">
    <property type="entry name" value="APC2"/>
    <property type="match status" value="1"/>
</dbReference>
<evidence type="ECO:0000313" key="8">
    <source>
        <dbReference type="EMBL" id="GMM33098.1"/>
    </source>
</evidence>
<evidence type="ECO:0000256" key="3">
    <source>
        <dbReference type="ARBA" id="ARBA00022776"/>
    </source>
</evidence>
<name>A0AAV5QEC1_9ASCO</name>
<dbReference type="EMBL" id="BTFZ01000001">
    <property type="protein sequence ID" value="GMM33098.1"/>
    <property type="molecule type" value="Genomic_DNA"/>
</dbReference>
<evidence type="ECO:0000256" key="4">
    <source>
        <dbReference type="ARBA" id="ARBA00022786"/>
    </source>
</evidence>
<dbReference type="PROSITE" id="PS50069">
    <property type="entry name" value="CULLIN_2"/>
    <property type="match status" value="1"/>
</dbReference>
<keyword evidence="9" id="KW-1185">Reference proteome</keyword>
<dbReference type="Proteomes" id="UP001360560">
    <property type="component" value="Unassembled WGS sequence"/>
</dbReference>
<dbReference type="PANTHER" id="PTHR45957">
    <property type="entry name" value="ANAPHASE-PROMOTING COMPLEX SUBUNIT 2"/>
    <property type="match status" value="1"/>
</dbReference>
<gene>
    <name evidence="8" type="ORF">DASC09_004230</name>
</gene>
<dbReference type="Gene3D" id="3.30.230.130">
    <property type="entry name" value="Cullin, Chain C, Domain 2"/>
    <property type="match status" value="1"/>
</dbReference>
<dbReference type="GO" id="GO:0007091">
    <property type="term" value="P:metaphase/anaphase transition of mitotic cell cycle"/>
    <property type="evidence" value="ECO:0007669"/>
    <property type="project" value="TreeGrafter"/>
</dbReference>
<dbReference type="Gene3D" id="1.10.10.10">
    <property type="entry name" value="Winged helix-like DNA-binding domain superfamily/Winged helix DNA-binding domain"/>
    <property type="match status" value="1"/>
</dbReference>
<dbReference type="GO" id="GO:0051301">
    <property type="term" value="P:cell division"/>
    <property type="evidence" value="ECO:0007669"/>
    <property type="project" value="UniProtKB-KW"/>
</dbReference>
<dbReference type="AlphaFoldDB" id="A0AAV5QEC1"/>
<dbReference type="InterPro" id="IPR036317">
    <property type="entry name" value="Cullin_homology_sf"/>
</dbReference>
<comment type="similarity">
    <text evidence="6">Belongs to the cullin family.</text>
</comment>
<reference evidence="8 9" key="1">
    <citation type="journal article" date="2023" name="Elife">
        <title>Identification of key yeast species and microbe-microbe interactions impacting larval growth of Drosophila in the wild.</title>
        <authorList>
            <person name="Mure A."/>
            <person name="Sugiura Y."/>
            <person name="Maeda R."/>
            <person name="Honda K."/>
            <person name="Sakurai N."/>
            <person name="Takahashi Y."/>
            <person name="Watada M."/>
            <person name="Katoh T."/>
            <person name="Gotoh A."/>
            <person name="Gotoh Y."/>
            <person name="Taniguchi I."/>
            <person name="Nakamura K."/>
            <person name="Hayashi T."/>
            <person name="Katayama T."/>
            <person name="Uemura T."/>
            <person name="Hattori Y."/>
        </authorList>
    </citation>
    <scope>NUCLEOTIDE SEQUENCE [LARGE SCALE GENOMIC DNA]</scope>
    <source>
        <strain evidence="8 9">SC-9</strain>
    </source>
</reference>